<gene>
    <name evidence="1" type="ORF">RFULGI_LOCUS7474</name>
</gene>
<dbReference type="Proteomes" id="UP000789396">
    <property type="component" value="Unassembled WGS sequence"/>
</dbReference>
<organism evidence="1 2">
    <name type="scientific">Racocetra fulgida</name>
    <dbReference type="NCBI Taxonomy" id="60492"/>
    <lineage>
        <taxon>Eukaryota</taxon>
        <taxon>Fungi</taxon>
        <taxon>Fungi incertae sedis</taxon>
        <taxon>Mucoromycota</taxon>
        <taxon>Glomeromycotina</taxon>
        <taxon>Glomeromycetes</taxon>
        <taxon>Diversisporales</taxon>
        <taxon>Gigasporaceae</taxon>
        <taxon>Racocetra</taxon>
    </lineage>
</organism>
<dbReference type="OrthoDB" id="2337609at2759"/>
<dbReference type="EMBL" id="CAJVPZ010010894">
    <property type="protein sequence ID" value="CAG8624338.1"/>
    <property type="molecule type" value="Genomic_DNA"/>
</dbReference>
<accession>A0A9N9D3X2</accession>
<evidence type="ECO:0000313" key="2">
    <source>
        <dbReference type="Proteomes" id="UP000789396"/>
    </source>
</evidence>
<dbReference type="AlphaFoldDB" id="A0A9N9D3X2"/>
<proteinExistence type="predicted"/>
<name>A0A9N9D3X2_9GLOM</name>
<sequence>MITHLQFHNIVDSKKLKSEEPQKQQATLPAMLKSNTNTLHKSERRKKIVKGVIKWILLDNESLSAPRKIHFFDSPKQQKRLEKAQIRVIERDILLSFSPVYTKAYAEVYFDNKEVGKIDDGGNTELEKLLNINITPKPLCLIKDCPIW</sequence>
<evidence type="ECO:0000313" key="1">
    <source>
        <dbReference type="EMBL" id="CAG8624338.1"/>
    </source>
</evidence>
<keyword evidence="2" id="KW-1185">Reference proteome</keyword>
<protein>
    <submittedName>
        <fullName evidence="1">12956_t:CDS:1</fullName>
    </submittedName>
</protein>
<comment type="caution">
    <text evidence="1">The sequence shown here is derived from an EMBL/GenBank/DDBJ whole genome shotgun (WGS) entry which is preliminary data.</text>
</comment>
<reference evidence="1" key="1">
    <citation type="submission" date="2021-06" db="EMBL/GenBank/DDBJ databases">
        <authorList>
            <person name="Kallberg Y."/>
            <person name="Tangrot J."/>
            <person name="Rosling A."/>
        </authorList>
    </citation>
    <scope>NUCLEOTIDE SEQUENCE</scope>
    <source>
        <strain evidence="1">IN212</strain>
    </source>
</reference>